<feature type="domain" description="Thiamine pyrophosphate enzyme TPP-binding" evidence="4">
    <location>
        <begin position="23"/>
        <end position="155"/>
    </location>
</feature>
<gene>
    <name evidence="5" type="ORF">BE04_01140</name>
</gene>
<dbReference type="GO" id="GO:0030976">
    <property type="term" value="F:thiamine pyrophosphate binding"/>
    <property type="evidence" value="ECO:0007669"/>
    <property type="project" value="InterPro"/>
</dbReference>
<dbReference type="PANTHER" id="PTHR42818:SF1">
    <property type="entry name" value="SULFOPYRUVATE DECARBOXYLASE"/>
    <property type="match status" value="1"/>
</dbReference>
<protein>
    <recommendedName>
        <fullName evidence="4">Thiamine pyrophosphate enzyme TPP-binding domain-containing protein</fullName>
    </recommendedName>
</protein>
<dbReference type="Gene3D" id="3.40.50.970">
    <property type="match status" value="1"/>
</dbReference>
<evidence type="ECO:0000259" key="4">
    <source>
        <dbReference type="Pfam" id="PF02775"/>
    </source>
</evidence>
<dbReference type="SUPFAM" id="SSF52518">
    <property type="entry name" value="Thiamin diphosphate-binding fold (THDP-binding)"/>
    <property type="match status" value="1"/>
</dbReference>
<name>A0A150P5E1_SORCE</name>
<reference evidence="5 6" key="1">
    <citation type="submission" date="2014-02" db="EMBL/GenBank/DDBJ databases">
        <title>The small core and large imbalanced accessory genome model reveals a collaborative survival strategy of Sorangium cellulosum strains in nature.</title>
        <authorList>
            <person name="Han K."/>
            <person name="Peng R."/>
            <person name="Blom J."/>
            <person name="Li Y.-Z."/>
        </authorList>
    </citation>
    <scope>NUCLEOTIDE SEQUENCE [LARGE SCALE GENOMIC DNA]</scope>
    <source>
        <strain evidence="5 6">So0157-18</strain>
    </source>
</reference>
<evidence type="ECO:0000313" key="5">
    <source>
        <dbReference type="EMBL" id="KYF50912.1"/>
    </source>
</evidence>
<organism evidence="5 6">
    <name type="scientific">Sorangium cellulosum</name>
    <name type="common">Polyangium cellulosum</name>
    <dbReference type="NCBI Taxonomy" id="56"/>
    <lineage>
        <taxon>Bacteria</taxon>
        <taxon>Pseudomonadati</taxon>
        <taxon>Myxococcota</taxon>
        <taxon>Polyangia</taxon>
        <taxon>Polyangiales</taxon>
        <taxon>Polyangiaceae</taxon>
        <taxon>Sorangium</taxon>
    </lineage>
</organism>
<dbReference type="AlphaFoldDB" id="A0A150P5E1"/>
<dbReference type="GO" id="GO:0044281">
    <property type="term" value="P:small molecule metabolic process"/>
    <property type="evidence" value="ECO:0007669"/>
    <property type="project" value="UniProtKB-ARBA"/>
</dbReference>
<comment type="caution">
    <text evidence="5">The sequence shown here is derived from an EMBL/GenBank/DDBJ whole genome shotgun (WGS) entry which is preliminary data.</text>
</comment>
<dbReference type="InterPro" id="IPR029061">
    <property type="entry name" value="THDP-binding"/>
</dbReference>
<accession>A0A150P5E1</accession>
<dbReference type="InterPro" id="IPR011766">
    <property type="entry name" value="TPP_enzyme_TPP-bd"/>
</dbReference>
<sequence length="187" mass="19650">MNKLEALKVFTAAVGKDDLVVCCNGMIGRELYTTQDRPSNFYMIGSMGLGLSIGLGLALAQPRKRIFVLDGDGNVLMGMNALASVGSERPANLLHVVLDNRSHASTGGQRTISGDVKLESVASAVGYRATHRADSVDAFDASLRAARVQPGPVMVLALVEGGTVKGIGRVAETPPELAARFAAEARR</sequence>
<dbReference type="Proteomes" id="UP000075604">
    <property type="component" value="Unassembled WGS sequence"/>
</dbReference>
<keyword evidence="2" id="KW-0456">Lyase</keyword>
<feature type="transmembrane region" description="Helical" evidence="3">
    <location>
        <begin position="41"/>
        <end position="60"/>
    </location>
</feature>
<keyword evidence="3" id="KW-0472">Membrane</keyword>
<proteinExistence type="predicted"/>
<evidence type="ECO:0000256" key="1">
    <source>
        <dbReference type="ARBA" id="ARBA00022793"/>
    </source>
</evidence>
<dbReference type="PANTHER" id="PTHR42818">
    <property type="entry name" value="SULFOPYRUVATE DECARBOXYLASE SUBUNIT ALPHA"/>
    <property type="match status" value="1"/>
</dbReference>
<evidence type="ECO:0000256" key="2">
    <source>
        <dbReference type="ARBA" id="ARBA00023239"/>
    </source>
</evidence>
<keyword evidence="1" id="KW-0210">Decarboxylase</keyword>
<evidence type="ECO:0000256" key="3">
    <source>
        <dbReference type="SAM" id="Phobius"/>
    </source>
</evidence>
<dbReference type="EMBL" id="JELX01003935">
    <property type="protein sequence ID" value="KYF50912.1"/>
    <property type="molecule type" value="Genomic_DNA"/>
</dbReference>
<dbReference type="InterPro" id="IPR051818">
    <property type="entry name" value="TPP_dependent_decarboxylase"/>
</dbReference>
<dbReference type="Pfam" id="PF02775">
    <property type="entry name" value="TPP_enzyme_C"/>
    <property type="match status" value="1"/>
</dbReference>
<dbReference type="GO" id="GO:0016831">
    <property type="term" value="F:carboxy-lyase activity"/>
    <property type="evidence" value="ECO:0007669"/>
    <property type="project" value="UniProtKB-KW"/>
</dbReference>
<keyword evidence="3" id="KW-1133">Transmembrane helix</keyword>
<keyword evidence="3" id="KW-0812">Transmembrane</keyword>
<evidence type="ECO:0000313" key="6">
    <source>
        <dbReference type="Proteomes" id="UP000075604"/>
    </source>
</evidence>